<accession>A0ABQ5DI03</accession>
<evidence type="ECO:0000313" key="3">
    <source>
        <dbReference type="Proteomes" id="UP001151760"/>
    </source>
</evidence>
<proteinExistence type="predicted"/>
<feature type="domain" description="Retroviral polymerase SH3-like" evidence="1">
    <location>
        <begin position="60"/>
        <end position="110"/>
    </location>
</feature>
<dbReference type="Proteomes" id="UP001151760">
    <property type="component" value="Unassembled WGS sequence"/>
</dbReference>
<name>A0ABQ5DI03_9ASTR</name>
<evidence type="ECO:0000259" key="1">
    <source>
        <dbReference type="Pfam" id="PF25597"/>
    </source>
</evidence>
<dbReference type="InterPro" id="IPR057670">
    <property type="entry name" value="SH3_retrovirus"/>
</dbReference>
<reference evidence="2" key="1">
    <citation type="journal article" date="2022" name="Int. J. Mol. Sci.">
        <title>Draft Genome of Tanacetum Coccineum: Genomic Comparison of Closely Related Tanacetum-Family Plants.</title>
        <authorList>
            <person name="Yamashiro T."/>
            <person name="Shiraishi A."/>
            <person name="Nakayama K."/>
            <person name="Satake H."/>
        </authorList>
    </citation>
    <scope>NUCLEOTIDE SEQUENCE</scope>
</reference>
<protein>
    <submittedName>
        <fullName evidence="2">Retrotransposon protein, putative, ty1-copia subclass</fullName>
    </submittedName>
</protein>
<gene>
    <name evidence="2" type="ORF">Tco_0927138</name>
</gene>
<dbReference type="EMBL" id="BQNB010015162">
    <property type="protein sequence ID" value="GJT36719.1"/>
    <property type="molecule type" value="Genomic_DNA"/>
</dbReference>
<dbReference type="Pfam" id="PF25597">
    <property type="entry name" value="SH3_retrovirus"/>
    <property type="match status" value="1"/>
</dbReference>
<evidence type="ECO:0000313" key="2">
    <source>
        <dbReference type="EMBL" id="GJT36719.1"/>
    </source>
</evidence>
<comment type="caution">
    <text evidence="2">The sequence shown here is derived from an EMBL/GenBank/DDBJ whole genome shotgun (WGS) entry which is preliminary data.</text>
</comment>
<dbReference type="InterPro" id="IPR039537">
    <property type="entry name" value="Retrotran_Ty1/copia-like"/>
</dbReference>
<sequence length="201" mass="23176">MVQSMMNLTTLPKSFWGYALKSTVCILNMVTKKVERTPYEIWHGKAPELSYLRVWGYEALVKQDTPDKLDPRSIKCIFVGYPKETMGYYFYYPLENKIFVARNGEFFENNLMVQEASRSHGPLESSGISTCRSSRIPQAPDRYGSYFDVEEYELGDLDKPPNYKAALSDPESNKWLEAMNTKMQSIKDNQVWVLVKLPPNG</sequence>
<organism evidence="2 3">
    <name type="scientific">Tanacetum coccineum</name>
    <dbReference type="NCBI Taxonomy" id="301880"/>
    <lineage>
        <taxon>Eukaryota</taxon>
        <taxon>Viridiplantae</taxon>
        <taxon>Streptophyta</taxon>
        <taxon>Embryophyta</taxon>
        <taxon>Tracheophyta</taxon>
        <taxon>Spermatophyta</taxon>
        <taxon>Magnoliopsida</taxon>
        <taxon>eudicotyledons</taxon>
        <taxon>Gunneridae</taxon>
        <taxon>Pentapetalae</taxon>
        <taxon>asterids</taxon>
        <taxon>campanulids</taxon>
        <taxon>Asterales</taxon>
        <taxon>Asteraceae</taxon>
        <taxon>Asteroideae</taxon>
        <taxon>Anthemideae</taxon>
        <taxon>Anthemidinae</taxon>
        <taxon>Tanacetum</taxon>
    </lineage>
</organism>
<keyword evidence="3" id="KW-1185">Reference proteome</keyword>
<dbReference type="PANTHER" id="PTHR42648:SF27">
    <property type="entry name" value="RNA-DIRECTED DNA POLYMERASE"/>
    <property type="match status" value="1"/>
</dbReference>
<reference evidence="2" key="2">
    <citation type="submission" date="2022-01" db="EMBL/GenBank/DDBJ databases">
        <authorList>
            <person name="Yamashiro T."/>
            <person name="Shiraishi A."/>
            <person name="Satake H."/>
            <person name="Nakayama K."/>
        </authorList>
    </citation>
    <scope>NUCLEOTIDE SEQUENCE</scope>
</reference>
<dbReference type="PANTHER" id="PTHR42648">
    <property type="entry name" value="TRANSPOSASE, PUTATIVE-RELATED"/>
    <property type="match status" value="1"/>
</dbReference>